<comment type="cofactor">
    <cofactor evidence="2 15">
        <name>pyridoxal 5'-phosphate</name>
        <dbReference type="ChEBI" id="CHEBI:597326"/>
    </cofactor>
</comment>
<dbReference type="SUPFAM" id="SSF102114">
    <property type="entry name" value="Radical SAM enzymes"/>
    <property type="match status" value="1"/>
</dbReference>
<evidence type="ECO:0000313" key="17">
    <source>
        <dbReference type="EMBL" id="EXJ15338.1"/>
    </source>
</evidence>
<dbReference type="Proteomes" id="UP000019460">
    <property type="component" value="Unassembled WGS sequence"/>
</dbReference>
<reference evidence="17 18" key="1">
    <citation type="submission" date="2012-11" db="EMBL/GenBank/DDBJ databases">
        <title>Genome assembly of Thiorhodococcus sp. AK35.</title>
        <authorList>
            <person name="Nupur N."/>
            <person name="Khatri I."/>
            <person name="Subramanian S."/>
            <person name="Pinnaka A."/>
        </authorList>
    </citation>
    <scope>NUCLEOTIDE SEQUENCE [LARGE SCALE GENOMIC DNA]</scope>
    <source>
        <strain evidence="17 18">AK35</strain>
    </source>
</reference>
<dbReference type="InterPro" id="IPR058240">
    <property type="entry name" value="rSAM_sf"/>
</dbReference>
<feature type="binding site" evidence="14">
    <location>
        <position position="114"/>
    </location>
    <ligand>
        <name>[4Fe-4S] cluster</name>
        <dbReference type="ChEBI" id="CHEBI:49883"/>
        <note>4Fe-4S-S-AdoMet</note>
    </ligand>
</feature>
<dbReference type="eggNOG" id="COG1509">
    <property type="taxonomic scope" value="Bacteria"/>
</dbReference>
<evidence type="ECO:0000256" key="10">
    <source>
        <dbReference type="ARBA" id="ARBA00023004"/>
    </source>
</evidence>
<evidence type="ECO:0000256" key="15">
    <source>
        <dbReference type="PIRSR" id="PIRSR603739-50"/>
    </source>
</evidence>
<dbReference type="RefSeq" id="WP_332307753.1">
    <property type="nucleotide sequence ID" value="NZ_AONC01000027.1"/>
</dbReference>
<keyword evidence="7" id="KW-0949">S-adenosyl-L-methionine</keyword>
<dbReference type="InterPro" id="IPR007197">
    <property type="entry name" value="rSAM"/>
</dbReference>
<feature type="binding site" evidence="14">
    <location>
        <position position="121"/>
    </location>
    <ligand>
        <name>[4Fe-4S] cluster</name>
        <dbReference type="ChEBI" id="CHEBI:49883"/>
        <note>4Fe-4S-S-AdoMet</note>
    </ligand>
</feature>
<feature type="binding site" evidence="14">
    <location>
        <position position="118"/>
    </location>
    <ligand>
        <name>[4Fe-4S] cluster</name>
        <dbReference type="ChEBI" id="CHEBI:49883"/>
        <note>4Fe-4S-S-AdoMet</note>
    </ligand>
</feature>
<dbReference type="PATRIC" id="fig|1249627.3.peg.1883"/>
<keyword evidence="6 14" id="KW-0004">4Fe-4S</keyword>
<keyword evidence="8 14" id="KW-0479">Metal-binding</keyword>
<proteinExistence type="inferred from homology"/>
<dbReference type="AlphaFoldDB" id="W9V716"/>
<keyword evidence="18" id="KW-1185">Reference proteome</keyword>
<dbReference type="SFLD" id="SFLDS00029">
    <property type="entry name" value="Radical_SAM"/>
    <property type="match status" value="1"/>
</dbReference>
<dbReference type="InterPro" id="IPR022462">
    <property type="entry name" value="EpmB"/>
</dbReference>
<evidence type="ECO:0000256" key="9">
    <source>
        <dbReference type="ARBA" id="ARBA00022898"/>
    </source>
</evidence>
<comment type="similarity">
    <text evidence="4">Belongs to the radical SAM superfamily. KamA family.</text>
</comment>
<evidence type="ECO:0000256" key="8">
    <source>
        <dbReference type="ARBA" id="ARBA00022723"/>
    </source>
</evidence>
<dbReference type="Gene3D" id="3.20.20.70">
    <property type="entry name" value="Aldolase class I"/>
    <property type="match status" value="1"/>
</dbReference>
<keyword evidence="10" id="KW-0408">Iron</keyword>
<dbReference type="NCBIfam" id="TIGR03821">
    <property type="entry name" value="EFP_modif_epmB"/>
    <property type="match status" value="1"/>
</dbReference>
<dbReference type="GO" id="GO:0051539">
    <property type="term" value="F:4 iron, 4 sulfur cluster binding"/>
    <property type="evidence" value="ECO:0007669"/>
    <property type="project" value="UniProtKB-KW"/>
</dbReference>
<comment type="cofactor">
    <cofactor evidence="3">
        <name>[4Fe-4S] cluster</name>
        <dbReference type="ChEBI" id="CHEBI:49883"/>
    </cofactor>
</comment>
<name>W9V716_9GAMM</name>
<dbReference type="InterPro" id="IPR003739">
    <property type="entry name" value="Lys_aminomutase/Glu_NH3_mut"/>
</dbReference>
<dbReference type="GO" id="GO:0016853">
    <property type="term" value="F:isomerase activity"/>
    <property type="evidence" value="ECO:0007669"/>
    <property type="project" value="UniProtKB-KW"/>
</dbReference>
<evidence type="ECO:0000256" key="7">
    <source>
        <dbReference type="ARBA" id="ARBA00022691"/>
    </source>
</evidence>
<dbReference type="GO" id="GO:0046872">
    <property type="term" value="F:metal ion binding"/>
    <property type="evidence" value="ECO:0007669"/>
    <property type="project" value="UniProtKB-KW"/>
</dbReference>
<dbReference type="NCBIfam" id="TIGR00238">
    <property type="entry name" value="KamA family radical SAM protein"/>
    <property type="match status" value="1"/>
</dbReference>
<dbReference type="CDD" id="cd01335">
    <property type="entry name" value="Radical_SAM"/>
    <property type="match status" value="1"/>
</dbReference>
<evidence type="ECO:0000313" key="18">
    <source>
        <dbReference type="Proteomes" id="UP000019460"/>
    </source>
</evidence>
<evidence type="ECO:0000256" key="1">
    <source>
        <dbReference type="ARBA" id="ARBA00001352"/>
    </source>
</evidence>
<keyword evidence="11 14" id="KW-0411">Iron-sulfur</keyword>
<dbReference type="PANTHER" id="PTHR30538:SF1">
    <property type="entry name" value="L-LYSINE 2,3-AMINOMUTASE"/>
    <property type="match status" value="1"/>
</dbReference>
<evidence type="ECO:0000256" key="13">
    <source>
        <dbReference type="ARBA" id="ARBA00030756"/>
    </source>
</evidence>
<evidence type="ECO:0000256" key="6">
    <source>
        <dbReference type="ARBA" id="ARBA00022485"/>
    </source>
</evidence>
<dbReference type="InterPro" id="IPR013785">
    <property type="entry name" value="Aldolase_TIM"/>
</dbReference>
<dbReference type="STRING" id="1249627.D779_1434"/>
<evidence type="ECO:0000256" key="4">
    <source>
        <dbReference type="ARBA" id="ARBA00008703"/>
    </source>
</evidence>
<evidence type="ECO:0000256" key="14">
    <source>
        <dbReference type="PIRSR" id="PIRSR004911-1"/>
    </source>
</evidence>
<dbReference type="SFLD" id="SFLDF00314">
    <property type="entry name" value="L-lysine_2_3-aminomutase_(yjeK"/>
    <property type="match status" value="1"/>
</dbReference>
<keyword evidence="12" id="KW-0413">Isomerase</keyword>
<feature type="modified residue" description="N6-(pyridoxal phosphate)lysine" evidence="15">
    <location>
        <position position="326"/>
    </location>
</feature>
<evidence type="ECO:0000256" key="11">
    <source>
        <dbReference type="ARBA" id="ARBA00023014"/>
    </source>
</evidence>
<evidence type="ECO:0000256" key="12">
    <source>
        <dbReference type="ARBA" id="ARBA00023235"/>
    </source>
</evidence>
<dbReference type="PANTHER" id="PTHR30538">
    <property type="entry name" value="LYSINE 2,3-AMINOMUTASE-RELATED"/>
    <property type="match status" value="1"/>
</dbReference>
<dbReference type="SFLD" id="SFLDG01070">
    <property type="entry name" value="PLP-dependent"/>
    <property type="match status" value="1"/>
</dbReference>
<protein>
    <recommendedName>
        <fullName evidence="5">L-lysine 2,3-aminomutase</fullName>
    </recommendedName>
    <alternativeName>
        <fullName evidence="13">EF-P post-translational modification enzyme B</fullName>
    </alternativeName>
</protein>
<accession>W9V716</accession>
<comment type="catalytic activity">
    <reaction evidence="1">
        <text>L-lysine = D-beta-lysine</text>
        <dbReference type="Rhea" id="RHEA:44148"/>
        <dbReference type="ChEBI" id="CHEBI:32551"/>
        <dbReference type="ChEBI" id="CHEBI:84138"/>
    </reaction>
</comment>
<evidence type="ECO:0000256" key="2">
    <source>
        <dbReference type="ARBA" id="ARBA00001933"/>
    </source>
</evidence>
<feature type="domain" description="Radical SAM core" evidence="16">
    <location>
        <begin position="100"/>
        <end position="324"/>
    </location>
</feature>
<comment type="caution">
    <text evidence="17">The sequence shown here is derived from an EMBL/GenBank/DDBJ whole genome shotgun (WGS) entry which is preliminary data.</text>
</comment>
<sequence>METCQNSPWQSALAASFTDVRALLDSLGLSPEDIPELDPEPNRFRLLVPRGFAALMRHGDPNDPLLHQVLPRRAEHDAVDGFVTDPVGDGAANLGDGLLQKYAGRALLMATGACAVHCRYCFRRHYPYSSLAGRESRHEAAIARIRADPSLTEAILSGGDPLMLDDRRLERLVRQLDAIPHLQRLRIHTRLPVVLPERIEERLVRILTSMRMRPVLVIHANHPRELGTETCGALQRLHREDVTLLNQSVLLKGVNDDPEVLQNLSERLFEQNVLPYYIHQLDRVQGAAHFGVSDGDARRILNGLRARIPGYLVPRLVREIPGGDSKTPIDCNGEP</sequence>
<dbReference type="PIRSF" id="PIRSF004911">
    <property type="entry name" value="DUF160"/>
    <property type="match status" value="1"/>
</dbReference>
<dbReference type="PROSITE" id="PS51918">
    <property type="entry name" value="RADICAL_SAM"/>
    <property type="match status" value="1"/>
</dbReference>
<keyword evidence="9 15" id="KW-0663">Pyridoxal phosphate</keyword>
<organism evidence="17 18">
    <name type="scientific">Imhoffiella purpurea</name>
    <dbReference type="NCBI Taxonomy" id="1249627"/>
    <lineage>
        <taxon>Bacteria</taxon>
        <taxon>Pseudomonadati</taxon>
        <taxon>Pseudomonadota</taxon>
        <taxon>Gammaproteobacteria</taxon>
        <taxon>Chromatiales</taxon>
        <taxon>Chromatiaceae</taxon>
        <taxon>Imhoffiella</taxon>
    </lineage>
</organism>
<evidence type="ECO:0000256" key="3">
    <source>
        <dbReference type="ARBA" id="ARBA00001966"/>
    </source>
</evidence>
<evidence type="ECO:0000259" key="16">
    <source>
        <dbReference type="PROSITE" id="PS51918"/>
    </source>
</evidence>
<dbReference type="EMBL" id="AONC01000027">
    <property type="protein sequence ID" value="EXJ15338.1"/>
    <property type="molecule type" value="Genomic_DNA"/>
</dbReference>
<evidence type="ECO:0000256" key="5">
    <source>
        <dbReference type="ARBA" id="ARBA00022363"/>
    </source>
</evidence>
<gene>
    <name evidence="17" type="ORF">D779_1434</name>
</gene>